<keyword evidence="7 8" id="KW-0472">Membrane</keyword>
<organism evidence="9 10">
    <name type="scientific">Effusibacillus lacus</name>
    <dbReference type="NCBI Taxonomy" id="1348429"/>
    <lineage>
        <taxon>Bacteria</taxon>
        <taxon>Bacillati</taxon>
        <taxon>Bacillota</taxon>
        <taxon>Bacilli</taxon>
        <taxon>Bacillales</taxon>
        <taxon>Alicyclobacillaceae</taxon>
        <taxon>Effusibacillus</taxon>
    </lineage>
</organism>
<keyword evidence="4" id="KW-0309">Germination</keyword>
<dbReference type="GO" id="GO:0009847">
    <property type="term" value="P:spore germination"/>
    <property type="evidence" value="ECO:0007669"/>
    <property type="project" value="InterPro"/>
</dbReference>
<feature type="transmembrane region" description="Helical" evidence="8">
    <location>
        <begin position="307"/>
        <end position="326"/>
    </location>
</feature>
<evidence type="ECO:0000256" key="8">
    <source>
        <dbReference type="SAM" id="Phobius"/>
    </source>
</evidence>
<proteinExistence type="inferred from homology"/>
<dbReference type="PANTHER" id="PTHR34975">
    <property type="entry name" value="SPORE GERMINATION PROTEIN A2"/>
    <property type="match status" value="1"/>
</dbReference>
<evidence type="ECO:0000256" key="7">
    <source>
        <dbReference type="ARBA" id="ARBA00023136"/>
    </source>
</evidence>
<dbReference type="OrthoDB" id="2661055at2"/>
<feature type="transmembrane region" description="Helical" evidence="8">
    <location>
        <begin position="7"/>
        <end position="28"/>
    </location>
</feature>
<accession>A0A292YTX6</accession>
<feature type="transmembrane region" description="Helical" evidence="8">
    <location>
        <begin position="271"/>
        <end position="295"/>
    </location>
</feature>
<comment type="similarity">
    <text evidence="2">Belongs to the amino acid-polyamine-organocation (APC) superfamily. Spore germination protein (SGP) (TC 2.A.3.9) family.</text>
</comment>
<protein>
    <submittedName>
        <fullName evidence="9">Spore germination protein</fullName>
    </submittedName>
</protein>
<dbReference type="Proteomes" id="UP000217785">
    <property type="component" value="Unassembled WGS sequence"/>
</dbReference>
<feature type="transmembrane region" description="Helical" evidence="8">
    <location>
        <begin position="81"/>
        <end position="101"/>
    </location>
</feature>
<evidence type="ECO:0000256" key="1">
    <source>
        <dbReference type="ARBA" id="ARBA00004141"/>
    </source>
</evidence>
<dbReference type="NCBIfam" id="TIGR00912">
    <property type="entry name" value="2A0309"/>
    <property type="match status" value="1"/>
</dbReference>
<comment type="subcellular location">
    <subcellularLocation>
        <location evidence="1">Membrane</location>
        <topology evidence="1">Multi-pass membrane protein</topology>
    </subcellularLocation>
</comment>
<keyword evidence="10" id="KW-1185">Reference proteome</keyword>
<feature type="transmembrane region" description="Helical" evidence="8">
    <location>
        <begin position="338"/>
        <end position="356"/>
    </location>
</feature>
<dbReference type="EMBL" id="BDUF01000112">
    <property type="protein sequence ID" value="GAX91945.1"/>
    <property type="molecule type" value="Genomic_DNA"/>
</dbReference>
<dbReference type="Gene3D" id="1.20.1740.10">
    <property type="entry name" value="Amino acid/polyamine transporter I"/>
    <property type="match status" value="1"/>
</dbReference>
<keyword evidence="3" id="KW-0813">Transport</keyword>
<evidence type="ECO:0000256" key="4">
    <source>
        <dbReference type="ARBA" id="ARBA00022544"/>
    </source>
</evidence>
<reference evidence="10" key="1">
    <citation type="submission" date="2017-07" db="EMBL/GenBank/DDBJ databases">
        <title>Draft genome sequence of Effusibacillus lacus strain skLN1.</title>
        <authorList>
            <person name="Watanabe M."/>
            <person name="Kojima H."/>
            <person name="Fukui M."/>
        </authorList>
    </citation>
    <scope>NUCLEOTIDE SEQUENCE [LARGE SCALE GENOMIC DNA]</scope>
    <source>
        <strain evidence="10">skLN1</strain>
    </source>
</reference>
<dbReference type="InterPro" id="IPR004761">
    <property type="entry name" value="Spore_GerAB"/>
</dbReference>
<evidence type="ECO:0000313" key="10">
    <source>
        <dbReference type="Proteomes" id="UP000217785"/>
    </source>
</evidence>
<evidence type="ECO:0000256" key="3">
    <source>
        <dbReference type="ARBA" id="ARBA00022448"/>
    </source>
</evidence>
<evidence type="ECO:0000313" key="9">
    <source>
        <dbReference type="EMBL" id="GAX91945.1"/>
    </source>
</evidence>
<dbReference type="GO" id="GO:0016020">
    <property type="term" value="C:membrane"/>
    <property type="evidence" value="ECO:0007669"/>
    <property type="project" value="UniProtKB-SubCell"/>
</dbReference>
<evidence type="ECO:0000256" key="6">
    <source>
        <dbReference type="ARBA" id="ARBA00022989"/>
    </source>
</evidence>
<feature type="transmembrane region" description="Helical" evidence="8">
    <location>
        <begin position="216"/>
        <end position="241"/>
    </location>
</feature>
<feature type="transmembrane region" description="Helical" evidence="8">
    <location>
        <begin position="113"/>
        <end position="133"/>
    </location>
</feature>
<dbReference type="RefSeq" id="WP_096184238.1">
    <property type="nucleotide sequence ID" value="NZ_BDUF01000112.1"/>
</dbReference>
<evidence type="ECO:0000256" key="5">
    <source>
        <dbReference type="ARBA" id="ARBA00022692"/>
    </source>
</evidence>
<feature type="transmembrane region" description="Helical" evidence="8">
    <location>
        <begin position="40"/>
        <end position="61"/>
    </location>
</feature>
<comment type="caution">
    <text evidence="9">The sequence shown here is derived from an EMBL/GenBank/DDBJ whole genome shotgun (WGS) entry which is preliminary data.</text>
</comment>
<feature type="transmembrane region" description="Helical" evidence="8">
    <location>
        <begin position="184"/>
        <end position="204"/>
    </location>
</feature>
<name>A0A292YTX6_9BACL</name>
<sequence>MEFPREITVMQATAILISTIIGVGLLPLPRFPVETADTAGPFVTLLGILLAFVGLWLITVLGMRFPNQSIIRYSEDVLGKWAGRTGSVLVILFFAVLTALASREFGEVVITSVLRRTPLEVTVMVMLFLAVVSTRNDINVFAYIHLFYLPLILAPVILIIVFSMKNANLLNLQPILPYDWSRTWTGILTVSALFQGSFIHTIVIPQMRQPKKAMKASIWGMLVAGGLYLAAVVASLAVFGVDEIKLLLWPTLELAKTTSIPGEILERLDAAFLAVWVTAVFTTLFSCYFLTVHAISELFRLRDHRMFSLFVFPFVYVIAMLPQNVVNLYEVIDIMSRMGLWITIAYPSILLVVASIRKIRGNRRAGNQVG</sequence>
<dbReference type="PANTHER" id="PTHR34975:SF2">
    <property type="entry name" value="SPORE GERMINATION PROTEIN A2"/>
    <property type="match status" value="1"/>
</dbReference>
<keyword evidence="6 8" id="KW-1133">Transmembrane helix</keyword>
<dbReference type="Pfam" id="PF03845">
    <property type="entry name" value="Spore_permease"/>
    <property type="match status" value="1"/>
</dbReference>
<dbReference type="AlphaFoldDB" id="A0A292YTX6"/>
<evidence type="ECO:0000256" key="2">
    <source>
        <dbReference type="ARBA" id="ARBA00007998"/>
    </source>
</evidence>
<gene>
    <name evidence="9" type="ORF">EFBL_3636</name>
</gene>
<feature type="transmembrane region" description="Helical" evidence="8">
    <location>
        <begin position="140"/>
        <end position="164"/>
    </location>
</feature>
<keyword evidence="5 8" id="KW-0812">Transmembrane</keyword>